<evidence type="ECO:0000256" key="4">
    <source>
        <dbReference type="ARBA" id="ARBA00022946"/>
    </source>
</evidence>
<feature type="transmembrane region" description="Helical" evidence="9">
    <location>
        <begin position="12"/>
        <end position="31"/>
    </location>
</feature>
<keyword evidence="5 9" id="KW-1133">Transmembrane helix</keyword>
<keyword evidence="6" id="KW-0496">Mitochondrion</keyword>
<evidence type="ECO:0000256" key="2">
    <source>
        <dbReference type="ARBA" id="ARBA00004325"/>
    </source>
</evidence>
<dbReference type="GO" id="GO:0051082">
    <property type="term" value="F:unfolded protein binding"/>
    <property type="evidence" value="ECO:0007669"/>
    <property type="project" value="TreeGrafter"/>
</dbReference>
<evidence type="ECO:0000256" key="1">
    <source>
        <dbReference type="ARBA" id="ARBA00004167"/>
    </source>
</evidence>
<dbReference type="AlphaFoldDB" id="A0A2T9XZG9"/>
<evidence type="ECO:0000313" key="11">
    <source>
        <dbReference type="Proteomes" id="UP000245699"/>
    </source>
</evidence>
<reference evidence="10 11" key="1">
    <citation type="journal article" date="2018" name="MBio">
        <title>Comparative Genomics Reveals the Core Gene Toolbox for the Fungus-Insect Symbiosis.</title>
        <authorList>
            <person name="Wang Y."/>
            <person name="Stata M."/>
            <person name="Wang W."/>
            <person name="Stajich J.E."/>
            <person name="White M.M."/>
            <person name="Moncalvo J.M."/>
        </authorList>
    </citation>
    <scope>NUCLEOTIDE SEQUENCE [LARGE SCALE GENOMIC DNA]</scope>
    <source>
        <strain evidence="10 11">AUS-77-4</strain>
    </source>
</reference>
<keyword evidence="7 9" id="KW-0472">Membrane</keyword>
<dbReference type="GO" id="GO:0005743">
    <property type="term" value="C:mitochondrial inner membrane"/>
    <property type="evidence" value="ECO:0007669"/>
    <property type="project" value="TreeGrafter"/>
</dbReference>
<dbReference type="EMBL" id="MBFT01001082">
    <property type="protein sequence ID" value="PVU85463.1"/>
    <property type="molecule type" value="Genomic_DNA"/>
</dbReference>
<name>A0A2T9XZG9_9FUNG</name>
<dbReference type="PANTHER" id="PTHR33968:SF1">
    <property type="entry name" value="PROTEIN PET100 HOMOLOG, MITOCHONDRIAL"/>
    <property type="match status" value="1"/>
</dbReference>
<accession>A0A2T9XZG9</accession>
<gene>
    <name evidence="10" type="ORF">BB559_006997</name>
</gene>
<evidence type="ECO:0000313" key="10">
    <source>
        <dbReference type="EMBL" id="PVU85463.1"/>
    </source>
</evidence>
<dbReference type="STRING" id="61424.A0A2T9XZG9"/>
<sequence length="88" mass="10494">MAGPRLEVFKFGLYVFMPIGIMTFFGAPYFYEKYVEKDYFEINPIAKNHPEATIEGARRQLLEYREARLRKKYLREQEQNSTSNETSE</sequence>
<organism evidence="10 11">
    <name type="scientific">Furculomyces boomerangus</name>
    <dbReference type="NCBI Taxonomy" id="61424"/>
    <lineage>
        <taxon>Eukaryota</taxon>
        <taxon>Fungi</taxon>
        <taxon>Fungi incertae sedis</taxon>
        <taxon>Zoopagomycota</taxon>
        <taxon>Kickxellomycotina</taxon>
        <taxon>Harpellomycetes</taxon>
        <taxon>Harpellales</taxon>
        <taxon>Harpellaceae</taxon>
        <taxon>Furculomyces</taxon>
    </lineage>
</organism>
<evidence type="ECO:0000256" key="6">
    <source>
        <dbReference type="ARBA" id="ARBA00023128"/>
    </source>
</evidence>
<keyword evidence="11" id="KW-1185">Reference proteome</keyword>
<evidence type="ECO:0000256" key="8">
    <source>
        <dbReference type="ARBA" id="ARBA00038077"/>
    </source>
</evidence>
<dbReference type="Pfam" id="PF09803">
    <property type="entry name" value="Pet100"/>
    <property type="match status" value="1"/>
</dbReference>
<comment type="caution">
    <text evidence="10">The sequence shown here is derived from an EMBL/GenBank/DDBJ whole genome shotgun (WGS) entry which is preliminary data.</text>
</comment>
<evidence type="ECO:0000256" key="9">
    <source>
        <dbReference type="SAM" id="Phobius"/>
    </source>
</evidence>
<dbReference type="Proteomes" id="UP000245699">
    <property type="component" value="Unassembled WGS sequence"/>
</dbReference>
<dbReference type="OrthoDB" id="18175at2759"/>
<comment type="subcellular location">
    <subcellularLocation>
        <location evidence="1">Membrane</location>
        <topology evidence="1">Single-pass membrane protein</topology>
    </subcellularLocation>
    <subcellularLocation>
        <location evidence="2">Mitochondrion membrane</location>
    </subcellularLocation>
</comment>
<comment type="similarity">
    <text evidence="8">Belongs to the PET100 family.</text>
</comment>
<dbReference type="GO" id="GO:0033617">
    <property type="term" value="P:mitochondrial respiratory chain complex IV assembly"/>
    <property type="evidence" value="ECO:0007669"/>
    <property type="project" value="InterPro"/>
</dbReference>
<keyword evidence="3 9" id="KW-0812">Transmembrane</keyword>
<evidence type="ECO:0000256" key="5">
    <source>
        <dbReference type="ARBA" id="ARBA00022989"/>
    </source>
</evidence>
<keyword evidence="4" id="KW-0809">Transit peptide</keyword>
<proteinExistence type="inferred from homology"/>
<evidence type="ECO:0008006" key="12">
    <source>
        <dbReference type="Google" id="ProtNLM"/>
    </source>
</evidence>
<evidence type="ECO:0000256" key="3">
    <source>
        <dbReference type="ARBA" id="ARBA00022692"/>
    </source>
</evidence>
<protein>
    <recommendedName>
        <fullName evidence="12">Protein PET100, mitochondrial</fullName>
    </recommendedName>
</protein>
<evidence type="ECO:0000256" key="7">
    <source>
        <dbReference type="ARBA" id="ARBA00023136"/>
    </source>
</evidence>
<dbReference type="InterPro" id="IPR018625">
    <property type="entry name" value="Pet100"/>
</dbReference>
<dbReference type="PANTHER" id="PTHR33968">
    <property type="entry name" value="PROTEIN PET100 HOMOLOG, MITOCHONDRIAL"/>
    <property type="match status" value="1"/>
</dbReference>